<evidence type="ECO:0000256" key="3">
    <source>
        <dbReference type="SAM" id="MobiDB-lite"/>
    </source>
</evidence>
<dbReference type="InterPro" id="IPR051846">
    <property type="entry name" value="SH2_domain_adapters"/>
</dbReference>
<reference evidence="5 6" key="1">
    <citation type="journal article" date="2022" name="Front. Cell. Infect. Microbiol.">
        <title>The Genomes of Two Strains of Taenia crassiceps the Animal Model for the Study of Human Cysticercosis.</title>
        <authorList>
            <person name="Bobes R.J."/>
            <person name="Estrada K."/>
            <person name="Rios-Valencia D.G."/>
            <person name="Calderon-Gallegos A."/>
            <person name="de la Torre P."/>
            <person name="Carrero J.C."/>
            <person name="Sanchez-Flores A."/>
            <person name="Laclette J.P."/>
        </authorList>
    </citation>
    <scope>NUCLEOTIDE SEQUENCE [LARGE SCALE GENOMIC DNA]</scope>
    <source>
        <strain evidence="5">WFUcys</strain>
    </source>
</reference>
<feature type="compositionally biased region" description="Polar residues" evidence="3">
    <location>
        <begin position="507"/>
        <end position="516"/>
    </location>
</feature>
<dbReference type="PROSITE" id="PS50001">
    <property type="entry name" value="SH2"/>
    <property type="match status" value="1"/>
</dbReference>
<evidence type="ECO:0000256" key="2">
    <source>
        <dbReference type="PROSITE-ProRule" id="PRU00191"/>
    </source>
</evidence>
<dbReference type="Gene3D" id="3.30.505.10">
    <property type="entry name" value="SH2 domain"/>
    <property type="match status" value="1"/>
</dbReference>
<feature type="domain" description="SH2" evidence="4">
    <location>
        <begin position="813"/>
        <end position="909"/>
    </location>
</feature>
<gene>
    <name evidence="5" type="ORF">TcWFU_010074</name>
</gene>
<feature type="compositionally biased region" description="Basic residues" evidence="3">
    <location>
        <begin position="486"/>
        <end position="495"/>
    </location>
</feature>
<dbReference type="Proteomes" id="UP001651158">
    <property type="component" value="Unassembled WGS sequence"/>
</dbReference>
<evidence type="ECO:0000259" key="4">
    <source>
        <dbReference type="PROSITE" id="PS50001"/>
    </source>
</evidence>
<sequence length="921" mass="98912">MFRAEYQNVSERILRKTDVRATGGECWDIGVWALTSDLWWIHTLTSLRNMASTPITAQSNSVGGPLRDLTDGAAPKASKSDFASNVSRFFESRKMKVAKNPPPPPARITKATTQNSAALEKVGQKLVSPKGSGPFYDDAWDIRLARFGLQTSASTQQQQQCQQGGRGPPDGAATCESTCSLTSTPSSAKVVALNSTIVPDSDVDKVVTESTTPANATISTFTSSAPRSTSQSNTDSKAASTVKGDSVLLPAETDPIDGVATPTPLNNSNWFPPHPYTASSLMDDDQKETKVDPGDAITLPPLSPSPPQENISTNGGGRTSVASFLLNLPPPPPVTDLSTEQPPSPPAIPPRDPKTSITTLIDPPITDLDGQPPAPEATPITKLKEDSERMKAQHHQPKSGVDGRSVVPWERVAPPTATAIDFSGNLPQWVPPQHSEAAAAAAALHYRASRSIGHRSSKSQSGCEDFTGEGPSSGPLSLAPGGRSQSQHRGRRRTTRSFGDDFVDATETPTNGSSGSRRAVRMNSDSSGMAKARTLVATGDVWAAAVACNDLGNESAGQFVRVGCNVRQHPGSRSSARHQRPSGTNQHKALAAAAVANADMMTQSLIDWPGCDDASSNSSGIHNQRQQQRICQRMKAVHLTNSGLVLSPQDATSLPVYHGRHVFFSSSSSNTTSPGDVPPGGGYFFQSQVSCPPHLGGKMSADDGVWADGRVFEYQTAPAHAYPAQAYMVWPQHQLVSGQRRRRQQNHYHHPTQPIIVPAGDETAFPMEKRSTSTKVGVLHNGRPQVLVTGRNRGKRAADLAALVSLPVEEQPWFHGHLPRAEAESLLRSAPPGSFLVRTSETSKAAFSLSIRRDRDFLHMKISYDPKSEAFILGEYSQPYPTVPIMVHHYTRNLLPVRGTKPVLLKYPLCRAINPFALQTP</sequence>
<dbReference type="EMBL" id="JAKROA010000001">
    <property type="protein sequence ID" value="KAL5113050.1"/>
    <property type="molecule type" value="Genomic_DNA"/>
</dbReference>
<feature type="region of interest" description="Disordered" evidence="3">
    <location>
        <begin position="452"/>
        <end position="525"/>
    </location>
</feature>
<feature type="region of interest" description="Disordered" evidence="3">
    <location>
        <begin position="219"/>
        <end position="356"/>
    </location>
</feature>
<dbReference type="Pfam" id="PF00017">
    <property type="entry name" value="SH2"/>
    <property type="match status" value="1"/>
</dbReference>
<dbReference type="PANTHER" id="PTHR15127">
    <property type="entry name" value="HEAVYWEIGHT, ISOFORM A"/>
    <property type="match status" value="1"/>
</dbReference>
<dbReference type="InterPro" id="IPR000980">
    <property type="entry name" value="SH2"/>
</dbReference>
<accession>A0ABR4QUN8</accession>
<evidence type="ECO:0000313" key="6">
    <source>
        <dbReference type="Proteomes" id="UP001651158"/>
    </source>
</evidence>
<proteinExistence type="predicted"/>
<evidence type="ECO:0000256" key="1">
    <source>
        <dbReference type="ARBA" id="ARBA00022999"/>
    </source>
</evidence>
<evidence type="ECO:0000313" key="5">
    <source>
        <dbReference type="EMBL" id="KAL5113050.1"/>
    </source>
</evidence>
<feature type="compositionally biased region" description="Polar residues" evidence="3">
    <location>
        <begin position="219"/>
        <end position="239"/>
    </location>
</feature>
<feature type="region of interest" description="Disordered" evidence="3">
    <location>
        <begin position="55"/>
        <end position="79"/>
    </location>
</feature>
<dbReference type="InterPro" id="IPR036860">
    <property type="entry name" value="SH2_dom_sf"/>
</dbReference>
<dbReference type="PANTHER" id="PTHR15127:SF32">
    <property type="entry name" value="HEAVYWEIGHT, ISOFORM A"/>
    <property type="match status" value="1"/>
</dbReference>
<dbReference type="PRINTS" id="PR00401">
    <property type="entry name" value="SH2DOMAIN"/>
</dbReference>
<organism evidence="5 6">
    <name type="scientific">Taenia crassiceps</name>
    <dbReference type="NCBI Taxonomy" id="6207"/>
    <lineage>
        <taxon>Eukaryota</taxon>
        <taxon>Metazoa</taxon>
        <taxon>Spiralia</taxon>
        <taxon>Lophotrochozoa</taxon>
        <taxon>Platyhelminthes</taxon>
        <taxon>Cestoda</taxon>
        <taxon>Eucestoda</taxon>
        <taxon>Cyclophyllidea</taxon>
        <taxon>Taeniidae</taxon>
        <taxon>Taenia</taxon>
    </lineage>
</organism>
<keyword evidence="6" id="KW-1185">Reference proteome</keyword>
<keyword evidence="1 2" id="KW-0727">SH2 domain</keyword>
<feature type="region of interest" description="Disordered" evidence="3">
    <location>
        <begin position="155"/>
        <end position="176"/>
    </location>
</feature>
<protein>
    <recommendedName>
        <fullName evidence="4">SH2 domain-containing protein</fullName>
    </recommendedName>
</protein>
<dbReference type="SUPFAM" id="SSF55550">
    <property type="entry name" value="SH2 domain"/>
    <property type="match status" value="1"/>
</dbReference>
<name>A0ABR4QUN8_9CEST</name>
<dbReference type="SMART" id="SM00252">
    <property type="entry name" value="SH2"/>
    <property type="match status" value="1"/>
</dbReference>
<comment type="caution">
    <text evidence="5">The sequence shown here is derived from an EMBL/GenBank/DDBJ whole genome shotgun (WGS) entry which is preliminary data.</text>
</comment>